<feature type="compositionally biased region" description="Polar residues" evidence="1">
    <location>
        <begin position="1"/>
        <end position="16"/>
    </location>
</feature>
<organism evidence="2">
    <name type="scientific">freshwater metagenome</name>
    <dbReference type="NCBI Taxonomy" id="449393"/>
    <lineage>
        <taxon>unclassified sequences</taxon>
        <taxon>metagenomes</taxon>
        <taxon>ecological metagenomes</taxon>
    </lineage>
</organism>
<protein>
    <submittedName>
        <fullName evidence="2">Unannotated protein</fullName>
    </submittedName>
</protein>
<evidence type="ECO:0000256" key="1">
    <source>
        <dbReference type="SAM" id="MobiDB-lite"/>
    </source>
</evidence>
<name>A0A6J7F997_9ZZZZ</name>
<gene>
    <name evidence="2" type="ORF">UFOPK3516_00291</name>
</gene>
<feature type="compositionally biased region" description="Low complexity" evidence="1">
    <location>
        <begin position="22"/>
        <end position="39"/>
    </location>
</feature>
<sequence length="102" mass="10217">MFTPTTSRVPSLTGSRPTAARPSVVLPDPDSPTSPTVSPGYTSNVMPSAARKAGTRPRFGYSMATSRKLSAGVAVASCAARGAVGGSLAVSSRGTAAKSDFV</sequence>
<dbReference type="AlphaFoldDB" id="A0A6J7F997"/>
<proteinExistence type="predicted"/>
<evidence type="ECO:0000313" key="2">
    <source>
        <dbReference type="EMBL" id="CAB4890035.1"/>
    </source>
</evidence>
<feature type="region of interest" description="Disordered" evidence="1">
    <location>
        <begin position="1"/>
        <end position="53"/>
    </location>
</feature>
<accession>A0A6J7F997</accession>
<dbReference type="EMBL" id="CAFBMB010000011">
    <property type="protein sequence ID" value="CAB4890035.1"/>
    <property type="molecule type" value="Genomic_DNA"/>
</dbReference>
<reference evidence="2" key="1">
    <citation type="submission" date="2020-05" db="EMBL/GenBank/DDBJ databases">
        <authorList>
            <person name="Chiriac C."/>
            <person name="Salcher M."/>
            <person name="Ghai R."/>
            <person name="Kavagutti S V."/>
        </authorList>
    </citation>
    <scope>NUCLEOTIDE SEQUENCE</scope>
</reference>